<name>F4PLP6_CACFS</name>
<proteinExistence type="predicted"/>
<dbReference type="OrthoDB" id="19657at2759"/>
<feature type="region of interest" description="Disordered" evidence="1">
    <location>
        <begin position="79"/>
        <end position="107"/>
    </location>
</feature>
<dbReference type="EMBL" id="GL883008">
    <property type="protein sequence ID" value="EGG23468.1"/>
    <property type="molecule type" value="Genomic_DNA"/>
</dbReference>
<dbReference type="AlphaFoldDB" id="F4PLP6"/>
<dbReference type="InterPro" id="IPR029058">
    <property type="entry name" value="AB_hydrolase_fold"/>
</dbReference>
<accession>F4PLP6</accession>
<evidence type="ECO:0000256" key="1">
    <source>
        <dbReference type="SAM" id="MobiDB-lite"/>
    </source>
</evidence>
<evidence type="ECO:0000313" key="2">
    <source>
        <dbReference type="EMBL" id="EGG23468.1"/>
    </source>
</evidence>
<evidence type="ECO:0000313" key="3">
    <source>
        <dbReference type="Proteomes" id="UP000007797"/>
    </source>
</evidence>
<protein>
    <submittedName>
        <fullName evidence="2">Uncharacterized protein</fullName>
    </submittedName>
</protein>
<feature type="compositionally biased region" description="Low complexity" evidence="1">
    <location>
        <begin position="92"/>
        <end position="101"/>
    </location>
</feature>
<dbReference type="KEGG" id="dfa:DFA_05601"/>
<feature type="compositionally biased region" description="Low complexity" evidence="1">
    <location>
        <begin position="453"/>
        <end position="471"/>
    </location>
</feature>
<dbReference type="SUPFAM" id="SSF53474">
    <property type="entry name" value="alpha/beta-Hydrolases"/>
    <property type="match status" value="1"/>
</dbReference>
<dbReference type="GeneID" id="14875126"/>
<dbReference type="Gene3D" id="3.40.50.1820">
    <property type="entry name" value="alpha/beta hydrolase"/>
    <property type="match status" value="1"/>
</dbReference>
<feature type="region of interest" description="Disordered" evidence="1">
    <location>
        <begin position="453"/>
        <end position="477"/>
    </location>
</feature>
<dbReference type="Proteomes" id="UP000007797">
    <property type="component" value="Unassembled WGS sequence"/>
</dbReference>
<reference evidence="3" key="1">
    <citation type="journal article" date="2011" name="Genome Res.">
        <title>Phylogeny-wide analysis of social amoeba genomes highlights ancient origins for complex intercellular communication.</title>
        <authorList>
            <person name="Heidel A.J."/>
            <person name="Lawal H.M."/>
            <person name="Felder M."/>
            <person name="Schilde C."/>
            <person name="Helps N.R."/>
            <person name="Tunggal B."/>
            <person name="Rivero F."/>
            <person name="John U."/>
            <person name="Schleicher M."/>
            <person name="Eichinger L."/>
            <person name="Platzer M."/>
            <person name="Noegel A.A."/>
            <person name="Schaap P."/>
            <person name="Gloeckner G."/>
        </authorList>
    </citation>
    <scope>NUCLEOTIDE SEQUENCE [LARGE SCALE GENOMIC DNA]</scope>
    <source>
        <strain evidence="3">SH3</strain>
    </source>
</reference>
<sequence>MITCDSISICIESLKDGPTDICPTHKVNYKKWYIDSIYNGQQKPKPQHHHQKYLNIQQFTNSPILNNHNKKYTYTSAEYSKGDKKDSNKIYSQMSQQSSPSQDRHHFNHHQTIVQQETLSRVNSNGTLNQLSPMSPILSSTTIVPPSSTNITLDPLSPSSVIASSPKPLQHIYCIHGYLGNASEFDTIAQELLKNDPYRVIICPDLPGRKGSDRFESTSHYSWKTYAHVIESIISEESRCVAYVDVLATSVSVNVPLYMVSQNNRRIRSIISNGGGSQISRQTACNLISSFQAIFGPHQSYEDACRVYRMIHSHNYYFGDLSSTEWNRFYETNIIKTPTGQYTIDLDPRLLHLDMGKEFSSWDLFNKAISSDCKMLVLRGESSKSYSQQDYEAMKLRMAHTIEFQTLKGTGVSPLLKMDHIKPIITFLSCPDSPSSSFFSSTNLSGCCAQKKNSASNNSSSISPPHKIIPSLRENKI</sequence>
<organism evidence="2 3">
    <name type="scientific">Cavenderia fasciculata</name>
    <name type="common">Slime mold</name>
    <name type="synonym">Dictyostelium fasciculatum</name>
    <dbReference type="NCBI Taxonomy" id="261658"/>
    <lineage>
        <taxon>Eukaryota</taxon>
        <taxon>Amoebozoa</taxon>
        <taxon>Evosea</taxon>
        <taxon>Eumycetozoa</taxon>
        <taxon>Dictyostelia</taxon>
        <taxon>Acytosteliales</taxon>
        <taxon>Cavenderiaceae</taxon>
        <taxon>Cavenderia</taxon>
    </lineage>
</organism>
<dbReference type="RefSeq" id="XP_004361319.1">
    <property type="nucleotide sequence ID" value="XM_004361262.1"/>
</dbReference>
<gene>
    <name evidence="2" type="ORF">DFA_05601</name>
</gene>
<keyword evidence="3" id="KW-1185">Reference proteome</keyword>